<feature type="region of interest" description="Disordered" evidence="1">
    <location>
        <begin position="23"/>
        <end position="48"/>
    </location>
</feature>
<dbReference type="EMBL" id="LXQA010801453">
    <property type="protein sequence ID" value="MCI71676.1"/>
    <property type="molecule type" value="Genomic_DNA"/>
</dbReference>
<accession>A0A392UGW4</accession>
<feature type="non-terminal residue" evidence="2">
    <location>
        <position position="48"/>
    </location>
</feature>
<organism evidence="2 3">
    <name type="scientific">Trifolium medium</name>
    <dbReference type="NCBI Taxonomy" id="97028"/>
    <lineage>
        <taxon>Eukaryota</taxon>
        <taxon>Viridiplantae</taxon>
        <taxon>Streptophyta</taxon>
        <taxon>Embryophyta</taxon>
        <taxon>Tracheophyta</taxon>
        <taxon>Spermatophyta</taxon>
        <taxon>Magnoliopsida</taxon>
        <taxon>eudicotyledons</taxon>
        <taxon>Gunneridae</taxon>
        <taxon>Pentapetalae</taxon>
        <taxon>rosids</taxon>
        <taxon>fabids</taxon>
        <taxon>Fabales</taxon>
        <taxon>Fabaceae</taxon>
        <taxon>Papilionoideae</taxon>
        <taxon>50 kb inversion clade</taxon>
        <taxon>NPAAA clade</taxon>
        <taxon>Hologalegina</taxon>
        <taxon>IRL clade</taxon>
        <taxon>Trifolieae</taxon>
        <taxon>Trifolium</taxon>
    </lineage>
</organism>
<sequence length="48" mass="5492">MTCSQPYESCSPQTHRLDNVADEQEQQHLNSIDGRMTNLESTADEQRP</sequence>
<comment type="caution">
    <text evidence="2">The sequence shown here is derived from an EMBL/GenBank/DDBJ whole genome shotgun (WGS) entry which is preliminary data.</text>
</comment>
<protein>
    <submittedName>
        <fullName evidence="2">Uncharacterized protein</fullName>
    </submittedName>
</protein>
<evidence type="ECO:0000256" key="1">
    <source>
        <dbReference type="SAM" id="MobiDB-lite"/>
    </source>
</evidence>
<evidence type="ECO:0000313" key="2">
    <source>
        <dbReference type="EMBL" id="MCI71676.1"/>
    </source>
</evidence>
<proteinExistence type="predicted"/>
<dbReference type="Proteomes" id="UP000265520">
    <property type="component" value="Unassembled WGS sequence"/>
</dbReference>
<evidence type="ECO:0000313" key="3">
    <source>
        <dbReference type="Proteomes" id="UP000265520"/>
    </source>
</evidence>
<reference evidence="2 3" key="1">
    <citation type="journal article" date="2018" name="Front. Plant Sci.">
        <title>Red Clover (Trifolium pratense) and Zigzag Clover (T. medium) - A Picture of Genomic Similarities and Differences.</title>
        <authorList>
            <person name="Dluhosova J."/>
            <person name="Istvanek J."/>
            <person name="Nedelnik J."/>
            <person name="Repkova J."/>
        </authorList>
    </citation>
    <scope>NUCLEOTIDE SEQUENCE [LARGE SCALE GENOMIC DNA]</scope>
    <source>
        <strain evidence="3">cv. 10/8</strain>
        <tissue evidence="2">Leaf</tissue>
    </source>
</reference>
<keyword evidence="3" id="KW-1185">Reference proteome</keyword>
<name>A0A392UGW4_9FABA</name>
<dbReference type="AlphaFoldDB" id="A0A392UGW4"/>